<evidence type="ECO:0000256" key="2">
    <source>
        <dbReference type="ARBA" id="ARBA00023125"/>
    </source>
</evidence>
<dbReference type="Proteomes" id="UP000660454">
    <property type="component" value="Unassembled WGS sequence"/>
</dbReference>
<dbReference type="RefSeq" id="WP_239108262.1">
    <property type="nucleotide sequence ID" value="NZ_BOOF01000008.1"/>
</dbReference>
<keyword evidence="6" id="KW-1185">Reference proteome</keyword>
<sequence>MSDEFHSGCAARMVLEHVTSRWGVLVLSALSGGPLRFFELREKIEGISEKMLSQTLRTLAQDGLVLRTVVPSAPPQVSYRLTPLGAGISEPLRGLTAWIRDHADAIVAARAAHSAASPGEQASDAT</sequence>
<dbReference type="InterPro" id="IPR036388">
    <property type="entry name" value="WH-like_DNA-bd_sf"/>
</dbReference>
<dbReference type="InterPro" id="IPR036390">
    <property type="entry name" value="WH_DNA-bd_sf"/>
</dbReference>
<keyword evidence="2" id="KW-0238">DNA-binding</keyword>
<feature type="domain" description="HTH hxlR-type" evidence="4">
    <location>
        <begin position="9"/>
        <end position="107"/>
    </location>
</feature>
<protein>
    <submittedName>
        <fullName evidence="5">Transcriptional regulator</fullName>
    </submittedName>
</protein>
<dbReference type="SUPFAM" id="SSF46785">
    <property type="entry name" value="Winged helix' DNA-binding domain"/>
    <property type="match status" value="1"/>
</dbReference>
<reference evidence="5 6" key="1">
    <citation type="submission" date="2021-01" db="EMBL/GenBank/DDBJ databases">
        <title>Whole genome shotgun sequence of Microbispora siamensis NBRC 104113.</title>
        <authorList>
            <person name="Komaki H."/>
            <person name="Tamura T."/>
        </authorList>
    </citation>
    <scope>NUCLEOTIDE SEQUENCE [LARGE SCALE GENOMIC DNA]</scope>
    <source>
        <strain evidence="5 6">NBRC 104113</strain>
    </source>
</reference>
<dbReference type="PANTHER" id="PTHR33204">
    <property type="entry name" value="TRANSCRIPTIONAL REGULATOR, MARR FAMILY"/>
    <property type="match status" value="1"/>
</dbReference>
<accession>A0ABQ4GIC6</accession>
<comment type="caution">
    <text evidence="5">The sequence shown here is derived from an EMBL/GenBank/DDBJ whole genome shotgun (WGS) entry which is preliminary data.</text>
</comment>
<dbReference type="EMBL" id="BOOF01000008">
    <property type="protein sequence ID" value="GIH61189.1"/>
    <property type="molecule type" value="Genomic_DNA"/>
</dbReference>
<dbReference type="PROSITE" id="PS51118">
    <property type="entry name" value="HTH_HXLR"/>
    <property type="match status" value="1"/>
</dbReference>
<gene>
    <name evidence="5" type="ORF">Msi02_20060</name>
</gene>
<evidence type="ECO:0000259" key="4">
    <source>
        <dbReference type="PROSITE" id="PS51118"/>
    </source>
</evidence>
<organism evidence="5 6">
    <name type="scientific">Microbispora siamensis</name>
    <dbReference type="NCBI Taxonomy" id="564413"/>
    <lineage>
        <taxon>Bacteria</taxon>
        <taxon>Bacillati</taxon>
        <taxon>Actinomycetota</taxon>
        <taxon>Actinomycetes</taxon>
        <taxon>Streptosporangiales</taxon>
        <taxon>Streptosporangiaceae</taxon>
        <taxon>Microbispora</taxon>
    </lineage>
</organism>
<name>A0ABQ4GIC6_9ACTN</name>
<dbReference type="Pfam" id="PF01638">
    <property type="entry name" value="HxlR"/>
    <property type="match status" value="1"/>
</dbReference>
<evidence type="ECO:0000256" key="3">
    <source>
        <dbReference type="ARBA" id="ARBA00023163"/>
    </source>
</evidence>
<evidence type="ECO:0000313" key="6">
    <source>
        <dbReference type="Proteomes" id="UP000660454"/>
    </source>
</evidence>
<proteinExistence type="predicted"/>
<keyword evidence="3" id="KW-0804">Transcription</keyword>
<dbReference type="InterPro" id="IPR002577">
    <property type="entry name" value="HTH_HxlR"/>
</dbReference>
<evidence type="ECO:0000313" key="5">
    <source>
        <dbReference type="EMBL" id="GIH61189.1"/>
    </source>
</evidence>
<keyword evidence="1" id="KW-0805">Transcription regulation</keyword>
<dbReference type="Gene3D" id="1.10.10.10">
    <property type="entry name" value="Winged helix-like DNA-binding domain superfamily/Winged helix DNA-binding domain"/>
    <property type="match status" value="1"/>
</dbReference>
<dbReference type="PANTHER" id="PTHR33204:SF37">
    <property type="entry name" value="HTH-TYPE TRANSCRIPTIONAL REGULATOR YODB"/>
    <property type="match status" value="1"/>
</dbReference>
<evidence type="ECO:0000256" key="1">
    <source>
        <dbReference type="ARBA" id="ARBA00023015"/>
    </source>
</evidence>